<feature type="transmembrane region" description="Helical" evidence="1">
    <location>
        <begin position="125"/>
        <end position="147"/>
    </location>
</feature>
<organism evidence="3 4">
    <name type="scientific">Streptococcus sanguinis</name>
    <dbReference type="NCBI Taxonomy" id="1305"/>
    <lineage>
        <taxon>Bacteria</taxon>
        <taxon>Bacillati</taxon>
        <taxon>Bacillota</taxon>
        <taxon>Bacilli</taxon>
        <taxon>Lactobacillales</taxon>
        <taxon>Streptococcaceae</taxon>
        <taxon>Streptococcus</taxon>
    </lineage>
</organism>
<sequence>MLKKSSRVLVIFLLLLFTGSTVYAKDGELDLKTDSITQKKQRSQGNEIEHIYAPNLFMDRIEQEATKSKTDAQEMLKTANQANFSKKEVRSGDGLDLQVYRHALFQNYQVSDNIIVDTEESGATMIWSILGVVLFIVAMILIGIYLGRIFHGGKIFKRNN</sequence>
<dbReference type="EMBL" id="LR134002">
    <property type="protein sequence ID" value="VDY72774.1"/>
    <property type="molecule type" value="Genomic_DNA"/>
</dbReference>
<dbReference type="AlphaFoldDB" id="A0AAJ5NIX9"/>
<dbReference type="RefSeq" id="WP_002919814.1">
    <property type="nucleotide sequence ID" value="NZ_CP076609.1"/>
</dbReference>
<evidence type="ECO:0000256" key="1">
    <source>
        <dbReference type="SAM" id="Phobius"/>
    </source>
</evidence>
<accession>A0AAJ5NIX9</accession>
<dbReference type="Proteomes" id="UP000266918">
    <property type="component" value="Chromosome"/>
</dbReference>
<feature type="signal peptide" evidence="2">
    <location>
        <begin position="1"/>
        <end position="24"/>
    </location>
</feature>
<keyword evidence="1" id="KW-0812">Transmembrane</keyword>
<protein>
    <submittedName>
        <fullName evidence="3">ESAT-6/WXG100 secretion system protein</fullName>
    </submittedName>
</protein>
<feature type="chain" id="PRO_5042507316" evidence="2">
    <location>
        <begin position="25"/>
        <end position="160"/>
    </location>
</feature>
<evidence type="ECO:0000313" key="3">
    <source>
        <dbReference type="EMBL" id="VDY72774.1"/>
    </source>
</evidence>
<gene>
    <name evidence="3" type="ORF">NCTC10904_02060</name>
</gene>
<evidence type="ECO:0000256" key="2">
    <source>
        <dbReference type="SAM" id="SignalP"/>
    </source>
</evidence>
<reference evidence="3 4" key="1">
    <citation type="submission" date="2018-12" db="EMBL/GenBank/DDBJ databases">
        <authorList>
            <consortium name="Pathogen Informatics"/>
        </authorList>
    </citation>
    <scope>NUCLEOTIDE SEQUENCE [LARGE SCALE GENOMIC DNA]</scope>
    <source>
        <strain evidence="4">NCTC 10904</strain>
    </source>
</reference>
<name>A0AAJ5NIX9_STRSA</name>
<keyword evidence="1" id="KW-0472">Membrane</keyword>
<keyword evidence="2" id="KW-0732">Signal</keyword>
<keyword evidence="1" id="KW-1133">Transmembrane helix</keyword>
<proteinExistence type="predicted"/>
<evidence type="ECO:0000313" key="4">
    <source>
        <dbReference type="Proteomes" id="UP000266918"/>
    </source>
</evidence>